<name>A0A2P2Q9U0_RHIMU</name>
<reference evidence="1" key="1">
    <citation type="submission" date="2018-02" db="EMBL/GenBank/DDBJ databases">
        <title>Rhizophora mucronata_Transcriptome.</title>
        <authorList>
            <person name="Meera S.P."/>
            <person name="Sreeshan A."/>
            <person name="Augustine A."/>
        </authorList>
    </citation>
    <scope>NUCLEOTIDE SEQUENCE</scope>
    <source>
        <tissue evidence="1">Leaf</tissue>
    </source>
</reference>
<evidence type="ECO:0000313" key="1">
    <source>
        <dbReference type="EMBL" id="MBX63760.1"/>
    </source>
</evidence>
<protein>
    <submittedName>
        <fullName evidence="1">Uncharacterized protein</fullName>
    </submittedName>
</protein>
<organism evidence="1">
    <name type="scientific">Rhizophora mucronata</name>
    <name type="common">Asiatic mangrove</name>
    <dbReference type="NCBI Taxonomy" id="61149"/>
    <lineage>
        <taxon>Eukaryota</taxon>
        <taxon>Viridiplantae</taxon>
        <taxon>Streptophyta</taxon>
        <taxon>Embryophyta</taxon>
        <taxon>Tracheophyta</taxon>
        <taxon>Spermatophyta</taxon>
        <taxon>Magnoliopsida</taxon>
        <taxon>eudicotyledons</taxon>
        <taxon>Gunneridae</taxon>
        <taxon>Pentapetalae</taxon>
        <taxon>rosids</taxon>
        <taxon>fabids</taxon>
        <taxon>Malpighiales</taxon>
        <taxon>Rhizophoraceae</taxon>
        <taxon>Rhizophora</taxon>
    </lineage>
</organism>
<accession>A0A2P2Q9U0</accession>
<dbReference type="AlphaFoldDB" id="A0A2P2Q9U0"/>
<proteinExistence type="predicted"/>
<dbReference type="EMBL" id="GGEC01083276">
    <property type="protein sequence ID" value="MBX63760.1"/>
    <property type="molecule type" value="Transcribed_RNA"/>
</dbReference>
<sequence>MLCINAALIFQLGFKG</sequence>